<name>A0A382XM45_9ZZZZ</name>
<evidence type="ECO:0008006" key="5">
    <source>
        <dbReference type="Google" id="ProtNLM"/>
    </source>
</evidence>
<feature type="non-terminal residue" evidence="4">
    <location>
        <position position="259"/>
    </location>
</feature>
<dbReference type="PANTHER" id="PTHR30508">
    <property type="entry name" value="FES CLUSTER ASSEMBLY PROTEIN SUF"/>
    <property type="match status" value="1"/>
</dbReference>
<dbReference type="Pfam" id="PF01458">
    <property type="entry name" value="SUFBD_core"/>
    <property type="match status" value="1"/>
</dbReference>
<feature type="domain" description="SUF system FeS cluster assembly SufBD core" evidence="2">
    <location>
        <begin position="184"/>
        <end position="259"/>
    </location>
</feature>
<proteinExistence type="inferred from homology"/>
<dbReference type="InterPro" id="IPR055346">
    <property type="entry name" value="Fe-S_cluster_assembly_SufBD"/>
</dbReference>
<organism evidence="4">
    <name type="scientific">marine metagenome</name>
    <dbReference type="NCBI Taxonomy" id="408172"/>
    <lineage>
        <taxon>unclassified sequences</taxon>
        <taxon>metagenomes</taxon>
        <taxon>ecological metagenomes</taxon>
    </lineage>
</organism>
<protein>
    <recommendedName>
        <fullName evidence="5">Fe-S cluster assembly protein SufD</fullName>
    </recommendedName>
</protein>
<dbReference type="PANTHER" id="PTHR30508:SF1">
    <property type="entry name" value="UPF0051 PROTEIN ABCI8, CHLOROPLASTIC-RELATED"/>
    <property type="match status" value="1"/>
</dbReference>
<evidence type="ECO:0000259" key="3">
    <source>
        <dbReference type="Pfam" id="PF19295"/>
    </source>
</evidence>
<dbReference type="InterPro" id="IPR037284">
    <property type="entry name" value="SUF_FeS_clus_asmbl_SufBD_sf"/>
</dbReference>
<feature type="domain" description="SUF system FeS cluster assembly SufBD N-terminal" evidence="3">
    <location>
        <begin position="24"/>
        <end position="177"/>
    </location>
</feature>
<comment type="similarity">
    <text evidence="1">Belongs to the iron-sulfur cluster assembly SufBD family.</text>
</comment>
<dbReference type="GO" id="GO:0016226">
    <property type="term" value="P:iron-sulfur cluster assembly"/>
    <property type="evidence" value="ECO:0007669"/>
    <property type="project" value="InterPro"/>
</dbReference>
<evidence type="ECO:0000313" key="4">
    <source>
        <dbReference type="EMBL" id="SVD72033.1"/>
    </source>
</evidence>
<dbReference type="Pfam" id="PF19295">
    <property type="entry name" value="SufBD_N"/>
    <property type="match status" value="1"/>
</dbReference>
<reference evidence="4" key="1">
    <citation type="submission" date="2018-05" db="EMBL/GenBank/DDBJ databases">
        <authorList>
            <person name="Lanie J.A."/>
            <person name="Ng W.-L."/>
            <person name="Kazmierczak K.M."/>
            <person name="Andrzejewski T.M."/>
            <person name="Davidsen T.M."/>
            <person name="Wayne K.J."/>
            <person name="Tettelin H."/>
            <person name="Glass J.I."/>
            <person name="Rusch D."/>
            <person name="Podicherti R."/>
            <person name="Tsui H.-C.T."/>
            <person name="Winkler M.E."/>
        </authorList>
    </citation>
    <scope>NUCLEOTIDE SEQUENCE</scope>
</reference>
<dbReference type="EMBL" id="UINC01168809">
    <property type="protein sequence ID" value="SVD72033.1"/>
    <property type="molecule type" value="Genomic_DNA"/>
</dbReference>
<sequence>MEANQIVTNGFTSESAAKISRLQNEPPWMLERRIQASQIFEQLPLPKTNSENWRRTDIRGLNLKQFQLATSNRPQPNGKHSEIFPGINEEQKDSGLIVQKDATVVYSALSDTLTNRGVYFSGFKTALDERPDLLEAYLCQTIQSEENKFNAMHNAFLQSGYVLYVPKGVVIDFPLRVIVSLSDEAIADFSHTLIIAEDESQVTILEEHLSVDQQGQGLHCGGVEMFLGRNAFVNYAQIQNWNKKVWNFSTQRAKLEHGA</sequence>
<evidence type="ECO:0000256" key="1">
    <source>
        <dbReference type="ARBA" id="ARBA00043967"/>
    </source>
</evidence>
<dbReference type="InterPro" id="IPR045595">
    <property type="entry name" value="SufBD_N"/>
</dbReference>
<dbReference type="AlphaFoldDB" id="A0A382XM45"/>
<accession>A0A382XM45</accession>
<gene>
    <name evidence="4" type="ORF">METZ01_LOCUS424887</name>
</gene>
<dbReference type="InterPro" id="IPR000825">
    <property type="entry name" value="SUF_FeS_clus_asmbl_SufBD_core"/>
</dbReference>
<evidence type="ECO:0000259" key="2">
    <source>
        <dbReference type="Pfam" id="PF01458"/>
    </source>
</evidence>
<dbReference type="SUPFAM" id="SSF101960">
    <property type="entry name" value="Stabilizer of iron transporter SufD"/>
    <property type="match status" value="1"/>
</dbReference>